<name>A0A964XM39_9ACTN</name>
<keyword evidence="1 2" id="KW-0238">DNA-binding</keyword>
<dbReference type="InterPro" id="IPR036271">
    <property type="entry name" value="Tet_transcr_reg_TetR-rel_C_sf"/>
</dbReference>
<dbReference type="InterPro" id="IPR009057">
    <property type="entry name" value="Homeodomain-like_sf"/>
</dbReference>
<dbReference type="OrthoDB" id="8617654at2"/>
<dbReference type="AlphaFoldDB" id="A0A964XM39"/>
<reference evidence="4" key="1">
    <citation type="submission" date="2020-01" db="EMBL/GenBank/DDBJ databases">
        <title>Whole-genome analyses of novel actinobacteria.</title>
        <authorList>
            <person name="Sahin N."/>
        </authorList>
    </citation>
    <scope>NUCLEOTIDE SEQUENCE</scope>
    <source>
        <strain evidence="4">YC537</strain>
    </source>
</reference>
<dbReference type="Proteomes" id="UP000598297">
    <property type="component" value="Unassembled WGS sequence"/>
</dbReference>
<comment type="caution">
    <text evidence="4">The sequence shown here is derived from an EMBL/GenBank/DDBJ whole genome shotgun (WGS) entry which is preliminary data.</text>
</comment>
<keyword evidence="5" id="KW-1185">Reference proteome</keyword>
<dbReference type="PANTHER" id="PTHR47752:SF1">
    <property type="entry name" value="HTH-TYPE TRANSCRIPTIONAL REPRESSOR FABR"/>
    <property type="match status" value="1"/>
</dbReference>
<dbReference type="SUPFAM" id="SSF48498">
    <property type="entry name" value="Tetracyclin repressor-like, C-terminal domain"/>
    <property type="match status" value="1"/>
</dbReference>
<evidence type="ECO:0000256" key="2">
    <source>
        <dbReference type="PROSITE-ProRule" id="PRU00335"/>
    </source>
</evidence>
<dbReference type="PROSITE" id="PS50977">
    <property type="entry name" value="HTH_TETR_2"/>
    <property type="match status" value="1"/>
</dbReference>
<proteinExistence type="predicted"/>
<dbReference type="InterPro" id="IPR001647">
    <property type="entry name" value="HTH_TetR"/>
</dbReference>
<accession>A0A964XM39</accession>
<dbReference type="Gene3D" id="1.10.357.10">
    <property type="entry name" value="Tetracycline Repressor, domain 2"/>
    <property type="match status" value="1"/>
</dbReference>
<dbReference type="Gene3D" id="1.10.10.60">
    <property type="entry name" value="Homeodomain-like"/>
    <property type="match status" value="1"/>
</dbReference>
<feature type="domain" description="HTH tetR-type" evidence="3">
    <location>
        <begin position="16"/>
        <end position="76"/>
    </location>
</feature>
<dbReference type="RefSeq" id="WP_161696861.1">
    <property type="nucleotide sequence ID" value="NZ_JAAAHS010000071.1"/>
</dbReference>
<dbReference type="GO" id="GO:0003677">
    <property type="term" value="F:DNA binding"/>
    <property type="evidence" value="ECO:0007669"/>
    <property type="project" value="UniProtKB-UniRule"/>
</dbReference>
<dbReference type="EMBL" id="JAAAHS010000071">
    <property type="protein sequence ID" value="NBE52178.1"/>
    <property type="molecule type" value="Genomic_DNA"/>
</dbReference>
<evidence type="ECO:0000259" key="3">
    <source>
        <dbReference type="PROSITE" id="PS50977"/>
    </source>
</evidence>
<evidence type="ECO:0000256" key="1">
    <source>
        <dbReference type="ARBA" id="ARBA00023125"/>
    </source>
</evidence>
<sequence length="210" mass="23187">MSHTSGPAGPRQAQKLRTRQALLSASLELLEQQSLSGLGLRAVTRAVGIAPTGFYRHFSDIPDLGVALVEETLDSLHGMIAAILAETGDSEQRIERTVELIAHHVAAHPAHFRFLVRERYGSVEPVRKAIAAQLELFTEEMTRALAADEAARDWSDEDLRMLGGMYVDHMVTTAAEFLETGSDGIERTARTARNRLRLVTVGGHHWLDER</sequence>
<gene>
    <name evidence="4" type="ORF">GUY60_12235</name>
</gene>
<dbReference type="PANTHER" id="PTHR47752">
    <property type="entry name" value="HTH-TYPE TRANSCRIPTIONAL REPRESSOR FABR"/>
    <property type="match status" value="1"/>
</dbReference>
<evidence type="ECO:0000313" key="4">
    <source>
        <dbReference type="EMBL" id="NBE52178.1"/>
    </source>
</evidence>
<protein>
    <submittedName>
        <fullName evidence="4">TetR family transcriptional regulator</fullName>
    </submittedName>
</protein>
<dbReference type="Pfam" id="PF00440">
    <property type="entry name" value="TetR_N"/>
    <property type="match status" value="1"/>
</dbReference>
<dbReference type="InterPro" id="IPR050692">
    <property type="entry name" value="HTH_transcr_repressor_FabR"/>
</dbReference>
<organism evidence="4 5">
    <name type="scientific">Streptomyces boluensis</name>
    <dbReference type="NCBI Taxonomy" id="1775135"/>
    <lineage>
        <taxon>Bacteria</taxon>
        <taxon>Bacillati</taxon>
        <taxon>Actinomycetota</taxon>
        <taxon>Actinomycetes</taxon>
        <taxon>Kitasatosporales</taxon>
        <taxon>Streptomycetaceae</taxon>
        <taxon>Streptomyces</taxon>
    </lineage>
</organism>
<feature type="DNA-binding region" description="H-T-H motif" evidence="2">
    <location>
        <begin position="39"/>
        <end position="58"/>
    </location>
</feature>
<evidence type="ECO:0000313" key="5">
    <source>
        <dbReference type="Proteomes" id="UP000598297"/>
    </source>
</evidence>
<dbReference type="SUPFAM" id="SSF46689">
    <property type="entry name" value="Homeodomain-like"/>
    <property type="match status" value="1"/>
</dbReference>